<dbReference type="GO" id="GO:0003700">
    <property type="term" value="F:DNA-binding transcription factor activity"/>
    <property type="evidence" value="ECO:0007669"/>
    <property type="project" value="InterPro"/>
</dbReference>
<evidence type="ECO:0000256" key="2">
    <source>
        <dbReference type="ARBA" id="ARBA00023015"/>
    </source>
</evidence>
<dbReference type="PANTHER" id="PTHR30579:SF7">
    <property type="entry name" value="HTH-TYPE TRANSCRIPTIONAL REGULATOR LRHA-RELATED"/>
    <property type="match status" value="1"/>
</dbReference>
<dbReference type="InterPro" id="IPR000847">
    <property type="entry name" value="LysR_HTH_N"/>
</dbReference>
<organism evidence="6 7">
    <name type="scientific">Methylorubrum populi</name>
    <dbReference type="NCBI Taxonomy" id="223967"/>
    <lineage>
        <taxon>Bacteria</taxon>
        <taxon>Pseudomonadati</taxon>
        <taxon>Pseudomonadota</taxon>
        <taxon>Alphaproteobacteria</taxon>
        <taxon>Hyphomicrobiales</taxon>
        <taxon>Methylobacteriaceae</taxon>
        <taxon>Methylorubrum</taxon>
    </lineage>
</organism>
<feature type="domain" description="HTH lysR-type" evidence="5">
    <location>
        <begin position="7"/>
        <end position="64"/>
    </location>
</feature>
<evidence type="ECO:0000256" key="1">
    <source>
        <dbReference type="ARBA" id="ARBA00009437"/>
    </source>
</evidence>
<evidence type="ECO:0000313" key="7">
    <source>
        <dbReference type="Proteomes" id="UP000742631"/>
    </source>
</evidence>
<dbReference type="Gene3D" id="3.40.190.10">
    <property type="entry name" value="Periplasmic binding protein-like II"/>
    <property type="match status" value="2"/>
</dbReference>
<gene>
    <name evidence="6" type="ORF">K8W01_20725</name>
</gene>
<dbReference type="Pfam" id="PF03466">
    <property type="entry name" value="LysR_substrate"/>
    <property type="match status" value="1"/>
</dbReference>
<comment type="similarity">
    <text evidence="1">Belongs to the LysR transcriptional regulatory family.</text>
</comment>
<name>A0A921E5Y9_9HYPH</name>
<dbReference type="GO" id="GO:0003677">
    <property type="term" value="F:DNA binding"/>
    <property type="evidence" value="ECO:0007669"/>
    <property type="project" value="UniProtKB-KW"/>
</dbReference>
<keyword evidence="3" id="KW-0238">DNA-binding</keyword>
<reference evidence="6" key="1">
    <citation type="journal article" date="2021" name="PeerJ">
        <title>Extensive microbial diversity within the chicken gut microbiome revealed by metagenomics and culture.</title>
        <authorList>
            <person name="Gilroy R."/>
            <person name="Ravi A."/>
            <person name="Getino M."/>
            <person name="Pursley I."/>
            <person name="Horton D.L."/>
            <person name="Alikhan N.F."/>
            <person name="Baker D."/>
            <person name="Gharbi K."/>
            <person name="Hall N."/>
            <person name="Watson M."/>
            <person name="Adriaenssens E.M."/>
            <person name="Foster-Nyarko E."/>
            <person name="Jarju S."/>
            <person name="Secka A."/>
            <person name="Antonio M."/>
            <person name="Oren A."/>
            <person name="Chaudhuri R.R."/>
            <person name="La Ragione R."/>
            <person name="Hildebrand F."/>
            <person name="Pallen M.J."/>
        </authorList>
    </citation>
    <scope>NUCLEOTIDE SEQUENCE</scope>
    <source>
        <strain evidence="6">316</strain>
    </source>
</reference>
<evidence type="ECO:0000256" key="4">
    <source>
        <dbReference type="ARBA" id="ARBA00023163"/>
    </source>
</evidence>
<dbReference type="PANTHER" id="PTHR30579">
    <property type="entry name" value="TRANSCRIPTIONAL REGULATOR"/>
    <property type="match status" value="1"/>
</dbReference>
<dbReference type="InterPro" id="IPR036390">
    <property type="entry name" value="WH_DNA-bd_sf"/>
</dbReference>
<evidence type="ECO:0000256" key="3">
    <source>
        <dbReference type="ARBA" id="ARBA00023125"/>
    </source>
</evidence>
<dbReference type="PROSITE" id="PS50931">
    <property type="entry name" value="HTH_LYSR"/>
    <property type="match status" value="1"/>
</dbReference>
<keyword evidence="4" id="KW-0804">Transcription</keyword>
<dbReference type="SUPFAM" id="SSF53850">
    <property type="entry name" value="Periplasmic binding protein-like II"/>
    <property type="match status" value="1"/>
</dbReference>
<dbReference type="InterPro" id="IPR036388">
    <property type="entry name" value="WH-like_DNA-bd_sf"/>
</dbReference>
<dbReference type="EMBL" id="DYYG01000065">
    <property type="protein sequence ID" value="HJE26080.1"/>
    <property type="molecule type" value="Genomic_DNA"/>
</dbReference>
<dbReference type="Proteomes" id="UP000742631">
    <property type="component" value="Unassembled WGS sequence"/>
</dbReference>
<proteinExistence type="inferred from homology"/>
<dbReference type="PRINTS" id="PR00039">
    <property type="entry name" value="HTHLYSR"/>
</dbReference>
<dbReference type="InterPro" id="IPR050176">
    <property type="entry name" value="LTTR"/>
</dbReference>
<dbReference type="SUPFAM" id="SSF46785">
    <property type="entry name" value="Winged helix' DNA-binding domain"/>
    <property type="match status" value="1"/>
</dbReference>
<dbReference type="Pfam" id="PF00126">
    <property type="entry name" value="HTH_1"/>
    <property type="match status" value="1"/>
</dbReference>
<evidence type="ECO:0000313" key="6">
    <source>
        <dbReference type="EMBL" id="HJE26080.1"/>
    </source>
</evidence>
<sequence length="302" mass="32642">MAAVTTLEVDGVRTFLAVADHQSFTRAAEMLGTTQAAVSVKLKRLEDRLGRRLIERTPRQVRLSVQGEIFLPAAREFLAAHERAVAGLTAPRRRFRLGIASHVMGPEVPALLARIRSLDPALTIEVLLDNSRALLDRFEDGTLDAAIIRSDDDRRDGEILGPEHFGWFASPGFEHRGGEPLRLAATLPCCAVRDVATRLLDRAGIPWEEVFIGGTTAIAAALSAGLAISAYPRRLAPPDVVDVGDAFGLPPLPSLSIVLHSSLSDPRTRETLRAITAAFREHRKTSNRPACLTDASGSSARA</sequence>
<evidence type="ECO:0000259" key="5">
    <source>
        <dbReference type="PROSITE" id="PS50931"/>
    </source>
</evidence>
<accession>A0A921E5Y9</accession>
<comment type="caution">
    <text evidence="6">The sequence shown here is derived from an EMBL/GenBank/DDBJ whole genome shotgun (WGS) entry which is preliminary data.</text>
</comment>
<dbReference type="InterPro" id="IPR005119">
    <property type="entry name" value="LysR_subst-bd"/>
</dbReference>
<dbReference type="AlphaFoldDB" id="A0A921E5Y9"/>
<dbReference type="FunFam" id="1.10.10.10:FF:000001">
    <property type="entry name" value="LysR family transcriptional regulator"/>
    <property type="match status" value="1"/>
</dbReference>
<keyword evidence="2" id="KW-0805">Transcription regulation</keyword>
<dbReference type="Gene3D" id="1.10.10.10">
    <property type="entry name" value="Winged helix-like DNA-binding domain superfamily/Winged helix DNA-binding domain"/>
    <property type="match status" value="1"/>
</dbReference>
<protein>
    <submittedName>
        <fullName evidence="6">LysR family transcriptional regulator</fullName>
    </submittedName>
</protein>
<reference evidence="6" key="2">
    <citation type="submission" date="2021-09" db="EMBL/GenBank/DDBJ databases">
        <authorList>
            <person name="Gilroy R."/>
        </authorList>
    </citation>
    <scope>NUCLEOTIDE SEQUENCE</scope>
    <source>
        <strain evidence="6">316</strain>
    </source>
</reference>